<protein>
    <recommendedName>
        <fullName evidence="5">poly(A)-specific ribonuclease</fullName>
        <ecNumber evidence="5">3.1.13.4</ecNumber>
    </recommendedName>
</protein>
<evidence type="ECO:0000313" key="15">
    <source>
        <dbReference type="EMBL" id="KAH9360892.1"/>
    </source>
</evidence>
<sequence length="466" mass="51766">MLPSSSVCRRPNANGAENWRGAVAEPGTIRDVWAANLDDEFDVIMFLVQKYTYVAIDTEFPGLLVRPDNNELRPSHYQYALVRDNVNRLKLNGEPAPDCSTWQFNFKFSVTEDEHGDDAIPFLTEHGIQLDKHERDGIDPNEFAQRCTTSGVVLSDSVKCLCFYGPYDFAYLLKVLTGQNLPQEESDFFELIRLYFPVIYDIKCIMPSCPGLRGGLQSVANALGVQRVGPEHQAGSDSMLTGAVFFKMREVYFGGEMDDRYCGQISGLGGVNFILYGSTWYGTEPVSISDVQEGPKDADAEDCSWAEPRTQLRTRCGPFDAHAESPERGPQVLLYATFQAIAGVKFWAHGFVLAARHARCAAFFSSCYGRLSFVVESMPVQQGNAWPPVCDVVVSGLSSEMLELLIDLAYNIPINEREGLHNVREVLDVAESLNIASSTLKYGTTAFSCCGRIRKQKTASALTKWL</sequence>
<dbReference type="InterPro" id="IPR039637">
    <property type="entry name" value="CNOT7/CNOT8/Pop2"/>
</dbReference>
<dbReference type="GO" id="GO:0003723">
    <property type="term" value="F:RNA binding"/>
    <property type="evidence" value="ECO:0007669"/>
    <property type="project" value="UniProtKB-KW"/>
</dbReference>
<dbReference type="VEuPathDB" id="VectorBase:HLOH_050231"/>
<comment type="catalytic activity">
    <reaction evidence="1">
        <text>Exonucleolytic cleavage of poly(A) to 5'-AMP.</text>
        <dbReference type="EC" id="3.1.13.4"/>
    </reaction>
</comment>
<evidence type="ECO:0000256" key="3">
    <source>
        <dbReference type="ARBA" id="ARBA00004496"/>
    </source>
</evidence>
<evidence type="ECO:0000256" key="6">
    <source>
        <dbReference type="ARBA" id="ARBA00022490"/>
    </source>
</evidence>
<dbReference type="GO" id="GO:0030014">
    <property type="term" value="C:CCR4-NOT complex"/>
    <property type="evidence" value="ECO:0007669"/>
    <property type="project" value="InterPro"/>
</dbReference>
<keyword evidence="7" id="KW-0540">Nuclease</keyword>
<dbReference type="SUPFAM" id="SSF53098">
    <property type="entry name" value="Ribonuclease H-like"/>
    <property type="match status" value="1"/>
</dbReference>
<gene>
    <name evidence="15" type="ORF">HPB48_003609</name>
</gene>
<reference evidence="15 16" key="1">
    <citation type="journal article" date="2020" name="Cell">
        <title>Large-Scale Comparative Analyses of Tick Genomes Elucidate Their Genetic Diversity and Vector Capacities.</title>
        <authorList>
            <consortium name="Tick Genome and Microbiome Consortium (TIGMIC)"/>
            <person name="Jia N."/>
            <person name="Wang J."/>
            <person name="Shi W."/>
            <person name="Du L."/>
            <person name="Sun Y."/>
            <person name="Zhan W."/>
            <person name="Jiang J.F."/>
            <person name="Wang Q."/>
            <person name="Zhang B."/>
            <person name="Ji P."/>
            <person name="Bell-Sakyi L."/>
            <person name="Cui X.M."/>
            <person name="Yuan T.T."/>
            <person name="Jiang B.G."/>
            <person name="Yang W.F."/>
            <person name="Lam T.T."/>
            <person name="Chang Q.C."/>
            <person name="Ding S.J."/>
            <person name="Wang X.J."/>
            <person name="Zhu J.G."/>
            <person name="Ruan X.D."/>
            <person name="Zhao L."/>
            <person name="Wei J.T."/>
            <person name="Ye R.Z."/>
            <person name="Que T.C."/>
            <person name="Du C.H."/>
            <person name="Zhou Y.H."/>
            <person name="Cheng J.X."/>
            <person name="Dai P.F."/>
            <person name="Guo W.B."/>
            <person name="Han X.H."/>
            <person name="Huang E.J."/>
            <person name="Li L.F."/>
            <person name="Wei W."/>
            <person name="Gao Y.C."/>
            <person name="Liu J.Z."/>
            <person name="Shao H.Z."/>
            <person name="Wang X."/>
            <person name="Wang C.C."/>
            <person name="Yang T.C."/>
            <person name="Huo Q.B."/>
            <person name="Li W."/>
            <person name="Chen H.Y."/>
            <person name="Chen S.E."/>
            <person name="Zhou L.G."/>
            <person name="Ni X.B."/>
            <person name="Tian J.H."/>
            <person name="Sheng Y."/>
            <person name="Liu T."/>
            <person name="Pan Y.S."/>
            <person name="Xia L.Y."/>
            <person name="Li J."/>
            <person name="Zhao F."/>
            <person name="Cao W.C."/>
        </authorList>
    </citation>
    <scope>NUCLEOTIDE SEQUENCE [LARGE SCALE GENOMIC DNA]</scope>
    <source>
        <strain evidence="15">HaeL-2018</strain>
    </source>
</reference>
<evidence type="ECO:0000313" key="16">
    <source>
        <dbReference type="Proteomes" id="UP000821853"/>
    </source>
</evidence>
<dbReference type="InterPro" id="IPR012337">
    <property type="entry name" value="RNaseH-like_sf"/>
</dbReference>
<evidence type="ECO:0000256" key="5">
    <source>
        <dbReference type="ARBA" id="ARBA00012161"/>
    </source>
</evidence>
<accession>A0A9J6FFS1</accession>
<evidence type="ECO:0000256" key="11">
    <source>
        <dbReference type="ARBA" id="ARBA00022884"/>
    </source>
</evidence>
<evidence type="ECO:0000256" key="1">
    <source>
        <dbReference type="ARBA" id="ARBA00001663"/>
    </source>
</evidence>
<comment type="similarity">
    <text evidence="4">Belongs to the CAF1 family.</text>
</comment>
<evidence type="ECO:0000256" key="12">
    <source>
        <dbReference type="ARBA" id="ARBA00023015"/>
    </source>
</evidence>
<dbReference type="InterPro" id="IPR011333">
    <property type="entry name" value="SKP1/BTB/POZ_sf"/>
</dbReference>
<evidence type="ECO:0000256" key="14">
    <source>
        <dbReference type="ARBA" id="ARBA00023242"/>
    </source>
</evidence>
<dbReference type="Proteomes" id="UP000821853">
    <property type="component" value="Chromosome 1"/>
</dbReference>
<dbReference type="InterPro" id="IPR006941">
    <property type="entry name" value="RNase_CAF1"/>
</dbReference>
<proteinExistence type="inferred from homology"/>
<evidence type="ECO:0000256" key="7">
    <source>
        <dbReference type="ARBA" id="ARBA00022722"/>
    </source>
</evidence>
<name>A0A9J6FFS1_HAELO</name>
<dbReference type="Pfam" id="PF04857">
    <property type="entry name" value="CAF1"/>
    <property type="match status" value="1"/>
</dbReference>
<dbReference type="GO" id="GO:0005737">
    <property type="term" value="C:cytoplasm"/>
    <property type="evidence" value="ECO:0007669"/>
    <property type="project" value="UniProtKB-SubCell"/>
</dbReference>
<keyword evidence="12" id="KW-0805">Transcription regulation</keyword>
<organism evidence="15 16">
    <name type="scientific">Haemaphysalis longicornis</name>
    <name type="common">Bush tick</name>
    <dbReference type="NCBI Taxonomy" id="44386"/>
    <lineage>
        <taxon>Eukaryota</taxon>
        <taxon>Metazoa</taxon>
        <taxon>Ecdysozoa</taxon>
        <taxon>Arthropoda</taxon>
        <taxon>Chelicerata</taxon>
        <taxon>Arachnida</taxon>
        <taxon>Acari</taxon>
        <taxon>Parasitiformes</taxon>
        <taxon>Ixodida</taxon>
        <taxon>Ixodoidea</taxon>
        <taxon>Ixodidae</taxon>
        <taxon>Haemaphysalinae</taxon>
        <taxon>Haemaphysalis</taxon>
    </lineage>
</organism>
<keyword evidence="8" id="KW-0479">Metal-binding</keyword>
<evidence type="ECO:0000256" key="4">
    <source>
        <dbReference type="ARBA" id="ARBA00008372"/>
    </source>
</evidence>
<keyword evidence="13" id="KW-0804">Transcription</keyword>
<evidence type="ECO:0000256" key="13">
    <source>
        <dbReference type="ARBA" id="ARBA00023163"/>
    </source>
</evidence>
<dbReference type="AlphaFoldDB" id="A0A9J6FFS1"/>
<dbReference type="OrthoDB" id="1164111at2759"/>
<keyword evidence="16" id="KW-1185">Reference proteome</keyword>
<keyword evidence="6" id="KW-0963">Cytoplasm</keyword>
<dbReference type="GO" id="GO:0005634">
    <property type="term" value="C:nucleus"/>
    <property type="evidence" value="ECO:0007669"/>
    <property type="project" value="UniProtKB-SubCell"/>
</dbReference>
<comment type="subcellular location">
    <subcellularLocation>
        <location evidence="3">Cytoplasm</location>
    </subcellularLocation>
    <subcellularLocation>
        <location evidence="2">Nucleus</location>
    </subcellularLocation>
</comment>
<dbReference type="EC" id="3.1.13.4" evidence="5"/>
<keyword evidence="14" id="KW-0539">Nucleus</keyword>
<keyword evidence="9" id="KW-0378">Hydrolase</keyword>
<dbReference type="EMBL" id="JABSTR010000001">
    <property type="protein sequence ID" value="KAH9360892.1"/>
    <property type="molecule type" value="Genomic_DNA"/>
</dbReference>
<keyword evidence="11" id="KW-0694">RNA-binding</keyword>
<dbReference type="InterPro" id="IPR036397">
    <property type="entry name" value="RNaseH_sf"/>
</dbReference>
<evidence type="ECO:0000256" key="2">
    <source>
        <dbReference type="ARBA" id="ARBA00004123"/>
    </source>
</evidence>
<comment type="caution">
    <text evidence="15">The sequence shown here is derived from an EMBL/GenBank/DDBJ whole genome shotgun (WGS) entry which is preliminary data.</text>
</comment>
<evidence type="ECO:0000256" key="9">
    <source>
        <dbReference type="ARBA" id="ARBA00022801"/>
    </source>
</evidence>
<dbReference type="GO" id="GO:0046872">
    <property type="term" value="F:metal ion binding"/>
    <property type="evidence" value="ECO:0007669"/>
    <property type="project" value="UniProtKB-KW"/>
</dbReference>
<dbReference type="Gene3D" id="3.30.420.10">
    <property type="entry name" value="Ribonuclease H-like superfamily/Ribonuclease H"/>
    <property type="match status" value="1"/>
</dbReference>
<evidence type="ECO:0000256" key="8">
    <source>
        <dbReference type="ARBA" id="ARBA00022723"/>
    </source>
</evidence>
<evidence type="ECO:0000256" key="10">
    <source>
        <dbReference type="ARBA" id="ARBA00022839"/>
    </source>
</evidence>
<dbReference type="Gene3D" id="3.30.710.10">
    <property type="entry name" value="Potassium Channel Kv1.1, Chain A"/>
    <property type="match status" value="1"/>
</dbReference>
<dbReference type="GO" id="GO:0004535">
    <property type="term" value="F:poly(A)-specific ribonuclease activity"/>
    <property type="evidence" value="ECO:0007669"/>
    <property type="project" value="UniProtKB-EC"/>
</dbReference>
<dbReference type="PANTHER" id="PTHR10797">
    <property type="entry name" value="CCR4-NOT TRANSCRIPTION COMPLEX SUBUNIT"/>
    <property type="match status" value="1"/>
</dbReference>
<keyword evidence="10" id="KW-0269">Exonuclease</keyword>